<keyword evidence="1" id="KW-1133">Transmembrane helix</keyword>
<organism evidence="2 3">
    <name type="scientific">Ornithinibacillus halotolerans</name>
    <dbReference type="NCBI Taxonomy" id="1274357"/>
    <lineage>
        <taxon>Bacteria</taxon>
        <taxon>Bacillati</taxon>
        <taxon>Bacillota</taxon>
        <taxon>Bacilli</taxon>
        <taxon>Bacillales</taxon>
        <taxon>Bacillaceae</taxon>
        <taxon>Ornithinibacillus</taxon>
    </lineage>
</organism>
<sequence length="122" mass="14241">MLLDLIFELLSDFSPMYIYLSTILSVFYVIRLLPNQYTIYSRNQLALSDLQVQNYSEPNADQVIEMIEKRNWLAIITKRIEVPDDDDDEHVSFLTLFKLIKNQGGTTCSNNLYSLSYGKQVY</sequence>
<dbReference type="Proteomes" id="UP000613512">
    <property type="component" value="Unassembled WGS sequence"/>
</dbReference>
<proteinExistence type="predicted"/>
<reference evidence="2" key="1">
    <citation type="journal article" date="2014" name="Int. J. Syst. Evol. Microbiol.">
        <title>Complete genome sequence of Corynebacterium casei LMG S-19264T (=DSM 44701T), isolated from a smear-ripened cheese.</title>
        <authorList>
            <consortium name="US DOE Joint Genome Institute (JGI-PGF)"/>
            <person name="Walter F."/>
            <person name="Albersmeier A."/>
            <person name="Kalinowski J."/>
            <person name="Ruckert C."/>
        </authorList>
    </citation>
    <scope>NUCLEOTIDE SEQUENCE</scope>
    <source>
        <strain evidence="2">CGMCC 1.12408</strain>
    </source>
</reference>
<dbReference type="EMBL" id="BMEY01000024">
    <property type="protein sequence ID" value="GGA89318.1"/>
    <property type="molecule type" value="Genomic_DNA"/>
</dbReference>
<accession>A0A916WDA1</accession>
<keyword evidence="3" id="KW-1185">Reference proteome</keyword>
<reference evidence="2" key="2">
    <citation type="submission" date="2020-09" db="EMBL/GenBank/DDBJ databases">
        <authorList>
            <person name="Sun Q."/>
            <person name="Zhou Y."/>
        </authorList>
    </citation>
    <scope>NUCLEOTIDE SEQUENCE</scope>
    <source>
        <strain evidence="2">CGMCC 1.12408</strain>
    </source>
</reference>
<dbReference type="AlphaFoldDB" id="A0A916WDA1"/>
<evidence type="ECO:0000256" key="1">
    <source>
        <dbReference type="SAM" id="Phobius"/>
    </source>
</evidence>
<gene>
    <name evidence="2" type="ORF">GCM10008025_34940</name>
</gene>
<keyword evidence="1" id="KW-0472">Membrane</keyword>
<comment type="caution">
    <text evidence="2">The sequence shown here is derived from an EMBL/GenBank/DDBJ whole genome shotgun (WGS) entry which is preliminary data.</text>
</comment>
<evidence type="ECO:0000313" key="3">
    <source>
        <dbReference type="Proteomes" id="UP000613512"/>
    </source>
</evidence>
<protein>
    <submittedName>
        <fullName evidence="2">Uncharacterized protein</fullName>
    </submittedName>
</protein>
<feature type="transmembrane region" description="Helical" evidence="1">
    <location>
        <begin position="16"/>
        <end position="33"/>
    </location>
</feature>
<keyword evidence="1" id="KW-0812">Transmembrane</keyword>
<dbReference type="RefSeq" id="WP_188385967.1">
    <property type="nucleotide sequence ID" value="NZ_BMEY01000024.1"/>
</dbReference>
<evidence type="ECO:0000313" key="2">
    <source>
        <dbReference type="EMBL" id="GGA89318.1"/>
    </source>
</evidence>
<name>A0A916WDA1_9BACI</name>